<dbReference type="SUPFAM" id="SSF69318">
    <property type="entry name" value="Integrin alpha N-terminal domain"/>
    <property type="match status" value="1"/>
</dbReference>
<accession>A0A845F3J1</accession>
<dbReference type="EMBL" id="WMEY01000006">
    <property type="protein sequence ID" value="MYL65304.1"/>
    <property type="molecule type" value="Genomic_DNA"/>
</dbReference>
<proteinExistence type="predicted"/>
<protein>
    <submittedName>
        <fullName evidence="1">VCBS repeat-containing protein</fullName>
    </submittedName>
</protein>
<sequence length="232" mass="26105">MRIERILLDQQIGDVTGNGLPDLVRLTGTKPYGPDTPFVDEVLLTIQNDGSGREVSFSLPGSSGYRPTLYLGDFTGSKVKEILVRTDSGGSGGITYDFLYSYLNQSLRLLFDQQSFYESFTYEVNYLDYYQAKVENKTLNQSYVVSLLYKGKEYLSEIYKENGQLKAPIAGDVLPPGGVYPIDLQRDGVDELLVYQRVIGRYNADGLGFLSTPLQWKENQFVPMYQTLCIFG</sequence>
<dbReference type="RefSeq" id="WP_160920657.1">
    <property type="nucleotide sequence ID" value="NZ_WMEY01000006.1"/>
</dbReference>
<comment type="caution">
    <text evidence="1">The sequence shown here is derived from an EMBL/GenBank/DDBJ whole genome shotgun (WGS) entry which is preliminary data.</text>
</comment>
<dbReference type="InterPro" id="IPR028994">
    <property type="entry name" value="Integrin_alpha_N"/>
</dbReference>
<name>A0A845F3J1_9BACL</name>
<evidence type="ECO:0000313" key="2">
    <source>
        <dbReference type="Proteomes" id="UP000447833"/>
    </source>
</evidence>
<reference evidence="1 2" key="1">
    <citation type="submission" date="2019-11" db="EMBL/GenBank/DDBJ databases">
        <title>Genome sequences of 17 halophilic strains isolated from different environments.</title>
        <authorList>
            <person name="Furrow R.E."/>
        </authorList>
    </citation>
    <scope>NUCLEOTIDE SEQUENCE [LARGE SCALE GENOMIC DNA]</scope>
    <source>
        <strain evidence="1 2">22506_14_FS</strain>
    </source>
</reference>
<gene>
    <name evidence="1" type="ORF">GLW07_18255</name>
</gene>
<evidence type="ECO:0000313" key="1">
    <source>
        <dbReference type="EMBL" id="MYL65304.1"/>
    </source>
</evidence>
<dbReference type="Proteomes" id="UP000447833">
    <property type="component" value="Unassembled WGS sequence"/>
</dbReference>
<organism evidence="1 2">
    <name type="scientific">Guptibacillus hwajinpoensis</name>
    <dbReference type="NCBI Taxonomy" id="208199"/>
    <lineage>
        <taxon>Bacteria</taxon>
        <taxon>Bacillati</taxon>
        <taxon>Bacillota</taxon>
        <taxon>Bacilli</taxon>
        <taxon>Bacillales</taxon>
        <taxon>Guptibacillaceae</taxon>
        <taxon>Guptibacillus</taxon>
    </lineage>
</organism>
<dbReference type="AlphaFoldDB" id="A0A845F3J1"/>